<gene>
    <name evidence="3" type="ORF">GCM10009776_14120</name>
</gene>
<accession>A0ABN2QJ57</accession>
<protein>
    <submittedName>
        <fullName evidence="3">DUF2306 domain-containing protein</fullName>
    </submittedName>
</protein>
<dbReference type="RefSeq" id="WP_344092776.1">
    <property type="nucleotide sequence ID" value="NZ_BAAAOG010000002.1"/>
</dbReference>
<keyword evidence="4" id="KW-1185">Reference proteome</keyword>
<organism evidence="3 4">
    <name type="scientific">Microbacterium deminutum</name>
    <dbReference type="NCBI Taxonomy" id="344164"/>
    <lineage>
        <taxon>Bacteria</taxon>
        <taxon>Bacillati</taxon>
        <taxon>Actinomycetota</taxon>
        <taxon>Actinomycetes</taxon>
        <taxon>Micrococcales</taxon>
        <taxon>Microbacteriaceae</taxon>
        <taxon>Microbacterium</taxon>
    </lineage>
</organism>
<evidence type="ECO:0000313" key="3">
    <source>
        <dbReference type="EMBL" id="GAA1953455.1"/>
    </source>
</evidence>
<feature type="transmembrane region" description="Helical" evidence="2">
    <location>
        <begin position="97"/>
        <end position="116"/>
    </location>
</feature>
<keyword evidence="2" id="KW-0472">Membrane</keyword>
<keyword evidence="2" id="KW-1133">Transmembrane helix</keyword>
<feature type="transmembrane region" description="Helical" evidence="2">
    <location>
        <begin position="57"/>
        <end position="77"/>
    </location>
</feature>
<feature type="region of interest" description="Disordered" evidence="1">
    <location>
        <begin position="219"/>
        <end position="244"/>
    </location>
</feature>
<feature type="transmembrane region" description="Helical" evidence="2">
    <location>
        <begin position="161"/>
        <end position="184"/>
    </location>
</feature>
<evidence type="ECO:0000313" key="4">
    <source>
        <dbReference type="Proteomes" id="UP001499933"/>
    </source>
</evidence>
<sequence>MTAVGTRMPATRSRVPWLAPTGLILLALIPLLAGGMRLTELAGNPTPTPANARFLDSPAPVLIHIVSVTVFSLLGAFQFVPGLRRGGARWHRMAGRILIPAALLTALSGLWMAAFYPHPAGDGPVLLILRLVFGTAMIACIVLAIRGIAQRRFFSHGAWMTRAYAIGMGAGTQAIVLIPGSLIFGSTHELSRTVLMGAAWVINLTVAELVIRGRTRRRVRPPTQYERSPEMTTTTFPRVRRGTP</sequence>
<feature type="transmembrane region" description="Helical" evidence="2">
    <location>
        <begin position="128"/>
        <end position="149"/>
    </location>
</feature>
<evidence type="ECO:0000256" key="2">
    <source>
        <dbReference type="SAM" id="Phobius"/>
    </source>
</evidence>
<dbReference type="Pfam" id="PF10067">
    <property type="entry name" value="DUF2306"/>
    <property type="match status" value="1"/>
</dbReference>
<proteinExistence type="predicted"/>
<keyword evidence="2" id="KW-0812">Transmembrane</keyword>
<feature type="transmembrane region" description="Helical" evidence="2">
    <location>
        <begin position="190"/>
        <end position="211"/>
    </location>
</feature>
<evidence type="ECO:0000256" key="1">
    <source>
        <dbReference type="SAM" id="MobiDB-lite"/>
    </source>
</evidence>
<dbReference type="Proteomes" id="UP001499933">
    <property type="component" value="Unassembled WGS sequence"/>
</dbReference>
<name>A0ABN2QJ57_9MICO</name>
<comment type="caution">
    <text evidence="3">The sequence shown here is derived from an EMBL/GenBank/DDBJ whole genome shotgun (WGS) entry which is preliminary data.</text>
</comment>
<reference evidence="3 4" key="1">
    <citation type="journal article" date="2019" name="Int. J. Syst. Evol. Microbiol.">
        <title>The Global Catalogue of Microorganisms (GCM) 10K type strain sequencing project: providing services to taxonomists for standard genome sequencing and annotation.</title>
        <authorList>
            <consortium name="The Broad Institute Genomics Platform"/>
            <consortium name="The Broad Institute Genome Sequencing Center for Infectious Disease"/>
            <person name="Wu L."/>
            <person name="Ma J."/>
        </authorList>
    </citation>
    <scope>NUCLEOTIDE SEQUENCE [LARGE SCALE GENOMIC DNA]</scope>
    <source>
        <strain evidence="3 4">JCM 14901</strain>
    </source>
</reference>
<dbReference type="EMBL" id="BAAAOG010000002">
    <property type="protein sequence ID" value="GAA1953455.1"/>
    <property type="molecule type" value="Genomic_DNA"/>
</dbReference>
<dbReference type="InterPro" id="IPR018750">
    <property type="entry name" value="DUF2306_membrane"/>
</dbReference>